<keyword evidence="1" id="KW-0175">Coiled coil</keyword>
<dbReference type="InterPro" id="IPR040564">
    <property type="entry name" value="CxC3-like"/>
</dbReference>
<comment type="caution">
    <text evidence="4">The sequence shown here is derived from an EMBL/GenBank/DDBJ whole genome shotgun (WGS) entry which is preliminary data.</text>
</comment>
<dbReference type="Pfam" id="PF18758">
    <property type="entry name" value="KDZ"/>
    <property type="match status" value="1"/>
</dbReference>
<reference evidence="4" key="1">
    <citation type="submission" date="2021-11" db="EMBL/GenBank/DDBJ databases">
        <authorList>
            <person name="Schell T."/>
        </authorList>
    </citation>
    <scope>NUCLEOTIDE SEQUENCE</scope>
    <source>
        <strain evidence="4">M5</strain>
    </source>
</reference>
<evidence type="ECO:0000259" key="3">
    <source>
        <dbReference type="Pfam" id="PF18804"/>
    </source>
</evidence>
<dbReference type="Proteomes" id="UP000789390">
    <property type="component" value="Unassembled WGS sequence"/>
</dbReference>
<evidence type="ECO:0000313" key="4">
    <source>
        <dbReference type="EMBL" id="CAH0098790.1"/>
    </source>
</evidence>
<gene>
    <name evidence="4" type="ORF">DGAL_LOCUS893</name>
</gene>
<feature type="coiled-coil region" evidence="1">
    <location>
        <begin position="548"/>
        <end position="578"/>
    </location>
</feature>
<feature type="domain" description="CxC3 like cysteine cluster" evidence="3">
    <location>
        <begin position="252"/>
        <end position="370"/>
    </location>
</feature>
<dbReference type="Pfam" id="PF18804">
    <property type="entry name" value="CxC3"/>
    <property type="match status" value="1"/>
</dbReference>
<dbReference type="AlphaFoldDB" id="A0A8J2RGL6"/>
<protein>
    <recommendedName>
        <fullName evidence="3">CxC3 like cysteine cluster domain-containing protein</fullName>
    </recommendedName>
</protein>
<feature type="region of interest" description="Disordered" evidence="2">
    <location>
        <begin position="29"/>
        <end position="53"/>
    </location>
</feature>
<name>A0A8J2RGL6_9CRUS</name>
<sequence length="789" mass="89872">MSYPRRRTKLGLSNEELEQQRADMLNAQEKAKNEKAEKSKMKNKGYGSVERKPYTRKDSVIPAKQCKTSNFCARFPVSDDLTTSSLVLDNEECEGIGLFNKITEIPNIFSADYTKEFIDNQEECINFLKFTEMDYPEPVTSNKIKEKKKLDDDAESCWDVSMIEAAYQAAVEVYGCKWSRCQVCFSEAKAIVKCSGCRLVFCSKCDEKQHSENPFCHRTLHFKESERWIKSQSLLPTQFLNCLDGSVESKAVPAPLFPAGPCPNCLKVGVLGDVVVASNSKAHWCSVVTKDGVFDLNAPIYRCNQGKTCNYNREVQFADFISSGYFPGNPNNLRTLFSTKLLKMWHHVSLLTPGTSLKQFSNAFSSTSQDAGLNCNVLKKRLLQCDHRGKNTIGSKCGNSEFLAMKEVSSRFKNLDTAGIVMASCPHGSVIDAIDMCEGETFRHTLIPHLKLSKMNCKFLVNDVICKYWPFAQFLAKELKGEYSSLTTNMQGFLSRLHGQCHGWDCQILYFGHWKEGAGAILGEESEQVFSFFSRYNTVKKVMTEGGISTVEKEKSKLEKLQAELESLVYEHGNLVDRITTVASFSKWKTHIRCKISKLCVKVKAKITKVNKITKEAKKKEMDMAGAQSVDDDEDIQIHEITFQHFIDGTFPWETQAEYEDFKLVDTWMLLKRNEEQPMQSMKEMRQLLHSFKSSIQNHKNDIEGIVKVQCDPNREGSSFDQAVVCIKTAEIKRLKNLLNEALKYVKYYNNLETTQFENLLNDDELEEDEYLMNEYDADSDDENLDCDV</sequence>
<keyword evidence="5" id="KW-1185">Reference proteome</keyword>
<dbReference type="OrthoDB" id="6369081at2759"/>
<proteinExistence type="predicted"/>
<evidence type="ECO:0000313" key="5">
    <source>
        <dbReference type="Proteomes" id="UP000789390"/>
    </source>
</evidence>
<evidence type="ECO:0000256" key="1">
    <source>
        <dbReference type="SAM" id="Coils"/>
    </source>
</evidence>
<feature type="compositionally biased region" description="Basic and acidic residues" evidence="2">
    <location>
        <begin position="29"/>
        <end position="40"/>
    </location>
</feature>
<dbReference type="InterPro" id="IPR040521">
    <property type="entry name" value="KDZ"/>
</dbReference>
<dbReference type="PANTHER" id="PTHR33104">
    <property type="entry name" value="SI:DKEY-29D5.2"/>
    <property type="match status" value="1"/>
</dbReference>
<accession>A0A8J2RGL6</accession>
<organism evidence="4 5">
    <name type="scientific">Daphnia galeata</name>
    <dbReference type="NCBI Taxonomy" id="27404"/>
    <lineage>
        <taxon>Eukaryota</taxon>
        <taxon>Metazoa</taxon>
        <taxon>Ecdysozoa</taxon>
        <taxon>Arthropoda</taxon>
        <taxon>Crustacea</taxon>
        <taxon>Branchiopoda</taxon>
        <taxon>Diplostraca</taxon>
        <taxon>Cladocera</taxon>
        <taxon>Anomopoda</taxon>
        <taxon>Daphniidae</taxon>
        <taxon>Daphnia</taxon>
    </lineage>
</organism>
<dbReference type="EMBL" id="CAKKLH010000007">
    <property type="protein sequence ID" value="CAH0098790.1"/>
    <property type="molecule type" value="Genomic_DNA"/>
</dbReference>
<evidence type="ECO:0000256" key="2">
    <source>
        <dbReference type="SAM" id="MobiDB-lite"/>
    </source>
</evidence>
<dbReference type="PANTHER" id="PTHR33104:SF2">
    <property type="entry name" value="CXC3 LIKE CYSTEINE CLUSTER DOMAIN-CONTAINING PROTEIN"/>
    <property type="match status" value="1"/>
</dbReference>